<dbReference type="EMBL" id="UOFH01000100">
    <property type="protein sequence ID" value="VAW59715.1"/>
    <property type="molecule type" value="Genomic_DNA"/>
</dbReference>
<dbReference type="Pfam" id="PF07254">
    <property type="entry name" value="Cpta_toxin"/>
    <property type="match status" value="1"/>
</dbReference>
<evidence type="ECO:0000313" key="1">
    <source>
        <dbReference type="EMBL" id="VAW59715.1"/>
    </source>
</evidence>
<dbReference type="AlphaFoldDB" id="A0A3B0WUQ6"/>
<proteinExistence type="predicted"/>
<name>A0A3B0WUQ6_9ZZZZ</name>
<sequence length="51" mass="5908">MVTPFFAALKFKLENKKTLNIILFSDSLDAEKFRQLRLRLKVQGIKVVADI</sequence>
<accession>A0A3B0WUQ6</accession>
<protein>
    <submittedName>
        <fullName evidence="1">Uncharacterized protein</fullName>
    </submittedName>
</protein>
<dbReference type="InterPro" id="IPR009883">
    <property type="entry name" value="YgfX"/>
</dbReference>
<organism evidence="1">
    <name type="scientific">hydrothermal vent metagenome</name>
    <dbReference type="NCBI Taxonomy" id="652676"/>
    <lineage>
        <taxon>unclassified sequences</taxon>
        <taxon>metagenomes</taxon>
        <taxon>ecological metagenomes</taxon>
    </lineage>
</organism>
<gene>
    <name evidence="1" type="ORF">MNBD_GAMMA08-1173</name>
</gene>
<reference evidence="1" key="1">
    <citation type="submission" date="2018-06" db="EMBL/GenBank/DDBJ databases">
        <authorList>
            <person name="Zhirakovskaya E."/>
        </authorList>
    </citation>
    <scope>NUCLEOTIDE SEQUENCE</scope>
</reference>